<accession>A0A926S6D0</accession>
<dbReference type="AlphaFoldDB" id="A0A926S6D0"/>
<organism evidence="1 2">
    <name type="scientific">Roseibium aggregatum</name>
    <dbReference type="NCBI Taxonomy" id="187304"/>
    <lineage>
        <taxon>Bacteria</taxon>
        <taxon>Pseudomonadati</taxon>
        <taxon>Pseudomonadota</taxon>
        <taxon>Alphaproteobacteria</taxon>
        <taxon>Hyphomicrobiales</taxon>
        <taxon>Stappiaceae</taxon>
        <taxon>Roseibium</taxon>
    </lineage>
</organism>
<evidence type="ECO:0000313" key="1">
    <source>
        <dbReference type="EMBL" id="MBD1547090.1"/>
    </source>
</evidence>
<proteinExistence type="predicted"/>
<comment type="caution">
    <text evidence="1">The sequence shown here is derived from an EMBL/GenBank/DDBJ whole genome shotgun (WGS) entry which is preliminary data.</text>
</comment>
<dbReference type="EMBL" id="JABFCZ010000012">
    <property type="protein sequence ID" value="MBD1547090.1"/>
    <property type="molecule type" value="Genomic_DNA"/>
</dbReference>
<reference evidence="1" key="1">
    <citation type="submission" date="2020-05" db="EMBL/GenBank/DDBJ databases">
        <title>Identification of trans-AT polyketide cluster in two marine bacteria, producers of a novel glutaramide-containing polyketide sesbanimide D and analogs.</title>
        <authorList>
            <person name="Kacar D."/>
            <person name="Rodriguez P."/>
            <person name="Canedo L."/>
            <person name="Gonzalez E."/>
            <person name="Galan B."/>
            <person name="De La Calle F."/>
            <person name="Garcia J.L."/>
        </authorList>
    </citation>
    <scope>NUCLEOTIDE SEQUENCE</scope>
    <source>
        <strain evidence="1">PHM038</strain>
    </source>
</reference>
<sequence>MYRITLDCHGVPVAAGAEAARDIMEAFRLHYPHENNVVCTFEGSTLRLVAENDYDPEGLNLMDEFSDNISACIAEPFDGDIELVSVETLD</sequence>
<gene>
    <name evidence="1" type="ORF">HK439_12510</name>
</gene>
<name>A0A926S6D0_9HYPH</name>
<dbReference type="RefSeq" id="WP_190291841.1">
    <property type="nucleotide sequence ID" value="NZ_JABFCZ010000012.1"/>
</dbReference>
<evidence type="ECO:0000313" key="2">
    <source>
        <dbReference type="Proteomes" id="UP000598467"/>
    </source>
</evidence>
<dbReference type="Proteomes" id="UP000598467">
    <property type="component" value="Unassembled WGS sequence"/>
</dbReference>
<protein>
    <submittedName>
        <fullName evidence="1">Uncharacterized protein</fullName>
    </submittedName>
</protein>